<dbReference type="RefSeq" id="WP_144398923.1">
    <property type="nucleotide sequence ID" value="NZ_VJXW01000032.1"/>
</dbReference>
<dbReference type="InterPro" id="IPR003593">
    <property type="entry name" value="AAA+_ATPase"/>
</dbReference>
<evidence type="ECO:0000313" key="3">
    <source>
        <dbReference type="Proteomes" id="UP000319424"/>
    </source>
</evidence>
<dbReference type="SUPFAM" id="SSF52540">
    <property type="entry name" value="P-loop containing nucleoside triphosphate hydrolases"/>
    <property type="match status" value="1"/>
</dbReference>
<dbReference type="GO" id="GO:0005524">
    <property type="term" value="F:ATP binding"/>
    <property type="evidence" value="ECO:0007669"/>
    <property type="project" value="InterPro"/>
</dbReference>
<dbReference type="CDD" id="cd00009">
    <property type="entry name" value="AAA"/>
    <property type="match status" value="1"/>
</dbReference>
<reference evidence="2 3" key="1">
    <citation type="submission" date="2019-07" db="EMBL/GenBank/DDBJ databases">
        <title>Criibacterium bergeronii gen. nov., sp. nov. isolated from human clinical samples.</title>
        <authorList>
            <person name="Maheux A.F."/>
            <person name="Boudreau D.K."/>
            <person name="Berube E."/>
            <person name="Brodeur S."/>
            <person name="Bernard K.A."/>
            <person name="Abed J.Y."/>
            <person name="Ducrey E."/>
            <person name="Guay E.F."/>
            <person name="Raymond F."/>
            <person name="Corbeil J."/>
            <person name="Domingo M.-C."/>
            <person name="Roy P.H."/>
            <person name="Boissinot M."/>
            <person name="Tocheva E.I."/>
            <person name="Omar R.F."/>
        </authorList>
    </citation>
    <scope>NUCLEOTIDE SEQUENCE [LARGE SCALE GENOMIC DNA]</scope>
    <source>
        <strain evidence="2 3">CCRI-24246</strain>
    </source>
</reference>
<organism evidence="2 3">
    <name type="scientific">Criibacterium bergeronii</name>
    <dbReference type="NCBI Taxonomy" id="1871336"/>
    <lineage>
        <taxon>Bacteria</taxon>
        <taxon>Bacillati</taxon>
        <taxon>Bacillota</taxon>
        <taxon>Clostridia</taxon>
        <taxon>Peptostreptococcales</taxon>
        <taxon>Filifactoraceae</taxon>
        <taxon>Criibacterium</taxon>
    </lineage>
</organism>
<dbReference type="GO" id="GO:0006260">
    <property type="term" value="P:DNA replication"/>
    <property type="evidence" value="ECO:0007669"/>
    <property type="project" value="TreeGrafter"/>
</dbReference>
<gene>
    <name evidence="2" type="ORF">FL857_11575</name>
</gene>
<dbReference type="Gene3D" id="3.40.50.300">
    <property type="entry name" value="P-loop containing nucleotide triphosphate hydrolases"/>
    <property type="match status" value="1"/>
</dbReference>
<dbReference type="OrthoDB" id="9770694at2"/>
<dbReference type="PANTHER" id="PTHR30050">
    <property type="entry name" value="CHROMOSOMAL REPLICATION INITIATOR PROTEIN DNAA"/>
    <property type="match status" value="1"/>
</dbReference>
<proteinExistence type="predicted"/>
<dbReference type="SMART" id="SM00382">
    <property type="entry name" value="AAA"/>
    <property type="match status" value="1"/>
</dbReference>
<dbReference type="InterPro" id="IPR027417">
    <property type="entry name" value="P-loop_NTPase"/>
</dbReference>
<dbReference type="PANTHER" id="PTHR30050:SF4">
    <property type="entry name" value="ATP-BINDING PROTEIN RV3427C IN INSERTION SEQUENCE-RELATED"/>
    <property type="match status" value="1"/>
</dbReference>
<dbReference type="InterPro" id="IPR002611">
    <property type="entry name" value="IstB_ATP-bd"/>
</dbReference>
<dbReference type="Pfam" id="PF01695">
    <property type="entry name" value="IstB_IS21"/>
    <property type="match status" value="1"/>
</dbReference>
<dbReference type="NCBIfam" id="NF005992">
    <property type="entry name" value="PRK08116.1"/>
    <property type="match status" value="1"/>
</dbReference>
<feature type="domain" description="AAA+ ATPase" evidence="1">
    <location>
        <begin position="127"/>
        <end position="256"/>
    </location>
</feature>
<comment type="caution">
    <text evidence="2">The sequence shown here is derived from an EMBL/GenBank/DDBJ whole genome shotgun (WGS) entry which is preliminary data.</text>
</comment>
<sequence>MNTKEIISKVLDDIPKPEENKENADYINAEDGLLYCGICNTPKEQIIELAGEKKKIYKPCTCRQKEIDEERKEREEFDRRMKLNMLRQAAFGDNLLYNQTFEDEDGTLEHKNFAMNYVKNFSKMESENIGLLLTGAVGTGKTYLAAAIANTMIEDGVTVRMTNFATILNDMMNLQIEKNKYIKNLNSCRLLIIDDLGIQRDTTFALEHIFNIIDSRYRANKPVIFTTNLSLDALVNTNDLREKRIYSRVLEMAIPLVFSGEDIRLKKMKEKAKYVKTILGESR</sequence>
<dbReference type="Proteomes" id="UP000319424">
    <property type="component" value="Unassembled WGS sequence"/>
</dbReference>
<dbReference type="EMBL" id="VJXW01000032">
    <property type="protein sequence ID" value="TRW22249.1"/>
    <property type="molecule type" value="Genomic_DNA"/>
</dbReference>
<name>A0A552UVM3_9FIRM</name>
<evidence type="ECO:0000259" key="1">
    <source>
        <dbReference type="SMART" id="SM00382"/>
    </source>
</evidence>
<protein>
    <submittedName>
        <fullName evidence="2">AAA family ATPase</fullName>
    </submittedName>
</protein>
<dbReference type="AlphaFoldDB" id="A0A552UVM3"/>
<evidence type="ECO:0000313" key="2">
    <source>
        <dbReference type="EMBL" id="TRW22249.1"/>
    </source>
</evidence>
<accession>A0A552UVM3</accession>